<organism evidence="2">
    <name type="scientific">marine metagenome</name>
    <dbReference type="NCBI Taxonomy" id="408172"/>
    <lineage>
        <taxon>unclassified sequences</taxon>
        <taxon>metagenomes</taxon>
        <taxon>ecological metagenomes</taxon>
    </lineage>
</organism>
<feature type="transmembrane region" description="Helical" evidence="1">
    <location>
        <begin position="12"/>
        <end position="34"/>
    </location>
</feature>
<evidence type="ECO:0000313" key="2">
    <source>
        <dbReference type="EMBL" id="SVB73636.1"/>
    </source>
</evidence>
<keyword evidence="1" id="KW-0812">Transmembrane</keyword>
<keyword evidence="1" id="KW-1133">Transmembrane helix</keyword>
<dbReference type="AlphaFoldDB" id="A0A382GEH9"/>
<evidence type="ECO:0000256" key="1">
    <source>
        <dbReference type="SAM" id="Phobius"/>
    </source>
</evidence>
<gene>
    <name evidence="2" type="ORF">METZ01_LOCUS226490</name>
</gene>
<proteinExistence type="predicted"/>
<evidence type="ECO:0008006" key="3">
    <source>
        <dbReference type="Google" id="ProtNLM"/>
    </source>
</evidence>
<dbReference type="EMBL" id="UINC01055120">
    <property type="protein sequence ID" value="SVB73636.1"/>
    <property type="molecule type" value="Genomic_DNA"/>
</dbReference>
<sequence>MSVSKKSLVVSRTLRIILLILVIALVAIVAMLFLQKKNPLITKKAAVIYKTHEIRTEDGHRMVYMPGGSFIMGSSKREITKMHESFRPNLAYYEHEM</sequence>
<protein>
    <recommendedName>
        <fullName evidence="3">Sulfatase-modifying factor enzyme domain-containing protein</fullName>
    </recommendedName>
</protein>
<feature type="non-terminal residue" evidence="2">
    <location>
        <position position="97"/>
    </location>
</feature>
<accession>A0A382GEH9</accession>
<keyword evidence="1" id="KW-0472">Membrane</keyword>
<name>A0A382GEH9_9ZZZZ</name>
<reference evidence="2" key="1">
    <citation type="submission" date="2018-05" db="EMBL/GenBank/DDBJ databases">
        <authorList>
            <person name="Lanie J.A."/>
            <person name="Ng W.-L."/>
            <person name="Kazmierczak K.M."/>
            <person name="Andrzejewski T.M."/>
            <person name="Davidsen T.M."/>
            <person name="Wayne K.J."/>
            <person name="Tettelin H."/>
            <person name="Glass J.I."/>
            <person name="Rusch D."/>
            <person name="Podicherti R."/>
            <person name="Tsui H.-C.T."/>
            <person name="Winkler M.E."/>
        </authorList>
    </citation>
    <scope>NUCLEOTIDE SEQUENCE</scope>
</reference>